<evidence type="ECO:0000313" key="3">
    <source>
        <dbReference type="Proteomes" id="UP000283745"/>
    </source>
</evidence>
<sequence length="259" mass="30649">MNYTDAKKEFEHYLDGYDRNNDKVRLKIIHTYGVVHDMEDICRRMNLSLEDTELAKIIALLHDIGRFEQLKRFDSFEPTTMDHAAYGVQVLFEEGMIRRFVPKNQWDDIICTAIARHSDFKLEGISDSRTLLHARLIRDADKLDNCRVKLEDDLLVFMGMSGEDIGAQVITQKVYDTALSCQCIYSPDRITKMDYWVSYVAYFYDIYFRASFDIIEEHDYLNKIIDRIPYSNPDTKNKMETIRTRLTEFIHHAHGYEWI</sequence>
<feature type="domain" description="HD" evidence="1">
    <location>
        <begin position="27"/>
        <end position="146"/>
    </location>
</feature>
<dbReference type="AlphaFoldDB" id="A0A414J527"/>
<comment type="caution">
    <text evidence="2">The sequence shown here is derived from an EMBL/GenBank/DDBJ whole genome shotgun (WGS) entry which is preliminary data.</text>
</comment>
<dbReference type="Proteomes" id="UP000283745">
    <property type="component" value="Unassembled WGS sequence"/>
</dbReference>
<gene>
    <name evidence="2" type="ORF">DW740_09915</name>
</gene>
<dbReference type="InterPro" id="IPR003607">
    <property type="entry name" value="HD/PDEase_dom"/>
</dbReference>
<organism evidence="2 3">
    <name type="scientific">Blautia obeum</name>
    <dbReference type="NCBI Taxonomy" id="40520"/>
    <lineage>
        <taxon>Bacteria</taxon>
        <taxon>Bacillati</taxon>
        <taxon>Bacillota</taxon>
        <taxon>Clostridia</taxon>
        <taxon>Lachnospirales</taxon>
        <taxon>Lachnospiraceae</taxon>
        <taxon>Blautia</taxon>
    </lineage>
</organism>
<reference evidence="2 3" key="1">
    <citation type="submission" date="2018-08" db="EMBL/GenBank/DDBJ databases">
        <title>A genome reference for cultivated species of the human gut microbiota.</title>
        <authorList>
            <person name="Zou Y."/>
            <person name="Xue W."/>
            <person name="Luo G."/>
        </authorList>
    </citation>
    <scope>NUCLEOTIDE SEQUENCE [LARGE SCALE GENOMIC DNA]</scope>
    <source>
        <strain evidence="2 3">AM28-23</strain>
    </source>
</reference>
<dbReference type="SMART" id="SM00471">
    <property type="entry name" value="HDc"/>
    <property type="match status" value="1"/>
</dbReference>
<dbReference type="InterPro" id="IPR006674">
    <property type="entry name" value="HD_domain"/>
</dbReference>
<dbReference type="SUPFAM" id="SSF109604">
    <property type="entry name" value="HD-domain/PDEase-like"/>
    <property type="match status" value="1"/>
</dbReference>
<dbReference type="EMBL" id="QSKF01000007">
    <property type="protein sequence ID" value="RHE39547.1"/>
    <property type="molecule type" value="Genomic_DNA"/>
</dbReference>
<dbReference type="Pfam" id="PF01966">
    <property type="entry name" value="HD"/>
    <property type="match status" value="1"/>
</dbReference>
<proteinExistence type="predicted"/>
<evidence type="ECO:0000313" key="2">
    <source>
        <dbReference type="EMBL" id="RHE39547.1"/>
    </source>
</evidence>
<name>A0A414J527_9FIRM</name>
<protein>
    <submittedName>
        <fullName evidence="2">HD domain-containing protein</fullName>
    </submittedName>
</protein>
<evidence type="ECO:0000259" key="1">
    <source>
        <dbReference type="PROSITE" id="PS51831"/>
    </source>
</evidence>
<accession>A0A414J527</accession>
<dbReference type="Gene3D" id="1.10.3210.10">
    <property type="entry name" value="Hypothetical protein af1432"/>
    <property type="match status" value="1"/>
</dbReference>
<dbReference type="RefSeq" id="WP_015541576.1">
    <property type="nucleotide sequence ID" value="NZ_CABJFK010000007.1"/>
</dbReference>
<dbReference type="PROSITE" id="PS51831">
    <property type="entry name" value="HD"/>
    <property type="match status" value="1"/>
</dbReference>
<dbReference type="InterPro" id="IPR006675">
    <property type="entry name" value="HDIG_dom"/>
</dbReference>
<dbReference type="NCBIfam" id="TIGR00277">
    <property type="entry name" value="HDIG"/>
    <property type="match status" value="1"/>
</dbReference>
<dbReference type="CDD" id="cd00077">
    <property type="entry name" value="HDc"/>
    <property type="match status" value="1"/>
</dbReference>